<dbReference type="Pfam" id="PF10321">
    <property type="entry name" value="7TM_GPCR_Srt"/>
    <property type="match status" value="1"/>
</dbReference>
<dbReference type="Proteomes" id="UP000230423">
    <property type="component" value="Unassembled WGS sequence"/>
</dbReference>
<protein>
    <submittedName>
        <fullName evidence="2">Uncharacterized protein</fullName>
    </submittedName>
</protein>
<organism evidence="2 3">
    <name type="scientific">Teladorsagia circumcincta</name>
    <name type="common">Brown stomach worm</name>
    <name type="synonym">Ostertagia circumcincta</name>
    <dbReference type="NCBI Taxonomy" id="45464"/>
    <lineage>
        <taxon>Eukaryota</taxon>
        <taxon>Metazoa</taxon>
        <taxon>Ecdysozoa</taxon>
        <taxon>Nematoda</taxon>
        <taxon>Chromadorea</taxon>
        <taxon>Rhabditida</taxon>
        <taxon>Rhabditina</taxon>
        <taxon>Rhabditomorpha</taxon>
        <taxon>Strongyloidea</taxon>
        <taxon>Trichostrongylidae</taxon>
        <taxon>Teladorsagia</taxon>
    </lineage>
</organism>
<gene>
    <name evidence="2" type="ORF">TELCIR_09486</name>
</gene>
<evidence type="ECO:0000256" key="1">
    <source>
        <dbReference type="SAM" id="Phobius"/>
    </source>
</evidence>
<keyword evidence="1" id="KW-0472">Membrane</keyword>
<keyword evidence="3" id="KW-1185">Reference proteome</keyword>
<evidence type="ECO:0000313" key="3">
    <source>
        <dbReference type="Proteomes" id="UP000230423"/>
    </source>
</evidence>
<dbReference type="InterPro" id="IPR019425">
    <property type="entry name" value="7TM_GPCR_serpentine_rcpt_Srt"/>
</dbReference>
<evidence type="ECO:0000313" key="2">
    <source>
        <dbReference type="EMBL" id="PIO68717.1"/>
    </source>
</evidence>
<name>A0A2G9UEQ4_TELCI</name>
<dbReference type="AlphaFoldDB" id="A0A2G9UEQ4"/>
<keyword evidence="1" id="KW-1133">Transmembrane helix</keyword>
<feature type="transmembrane region" description="Helical" evidence="1">
    <location>
        <begin position="226"/>
        <end position="246"/>
    </location>
</feature>
<dbReference type="PANTHER" id="PTHR23021">
    <property type="entry name" value="SERPENTINE RECEPTOR, CLASS T"/>
    <property type="match status" value="1"/>
</dbReference>
<dbReference type="EMBL" id="KZ346964">
    <property type="protein sequence ID" value="PIO68717.1"/>
    <property type="molecule type" value="Genomic_DNA"/>
</dbReference>
<feature type="transmembrane region" description="Helical" evidence="1">
    <location>
        <begin position="170"/>
        <end position="188"/>
    </location>
</feature>
<accession>A0A2G9UEQ4</accession>
<reference evidence="2 3" key="1">
    <citation type="submission" date="2015-09" db="EMBL/GenBank/DDBJ databases">
        <title>Draft genome of the parasitic nematode Teladorsagia circumcincta isolate WARC Sus (inbred).</title>
        <authorList>
            <person name="Mitreva M."/>
        </authorList>
    </citation>
    <scope>NUCLEOTIDE SEQUENCE [LARGE SCALE GENOMIC DNA]</scope>
    <source>
        <strain evidence="2 3">S</strain>
    </source>
</reference>
<sequence>MVFSLPMMTEKKRLMTHRNNEFLMRTAGLLETNRYELNKSARFKEVDVKEMVQFLGLCFYMGLVKMPTLRHYKTRRQDTTCSQKRKLEMSTNPLESMCERTAMPATNGQVPIQEEKKPGKAFPGLTPNALSAKICIWAGASFNCMVLAFNRVVDMVPAANKLRFLFQGKLLYSWMFLSLIFMATLPFISRAHLYNSVIATFILSPAITDDAAREASYFAVLLQPGYNITVVVVLLSFYSFLCFEVVRMRVGSKRSNYKFQIQASMVSSIFVSIEEYAQKC</sequence>
<keyword evidence="1" id="KW-0812">Transmembrane</keyword>
<dbReference type="PANTHER" id="PTHR23021:SF11">
    <property type="entry name" value="SERPENTINE RECEPTOR, CLASS T"/>
    <property type="match status" value="1"/>
</dbReference>
<proteinExistence type="predicted"/>
<dbReference type="OrthoDB" id="5873245at2759"/>